<reference evidence="14" key="2">
    <citation type="submission" date="2025-09" db="UniProtKB">
        <authorList>
            <consortium name="Ensembl"/>
        </authorList>
    </citation>
    <scope>IDENTIFICATION</scope>
</reference>
<dbReference type="CDD" id="cd20662">
    <property type="entry name" value="CYP2J"/>
    <property type="match status" value="1"/>
</dbReference>
<keyword evidence="12" id="KW-0349">Heme</keyword>
<accession>A0A8C3LWS8</accession>
<dbReference type="GO" id="GO:0016712">
    <property type="term" value="F:oxidoreductase activity, acting on paired donors, with incorporation or reduction of molecular oxygen, reduced flavin or flavoprotein as one donor, and incorporation of one atom of oxygen"/>
    <property type="evidence" value="ECO:0007669"/>
    <property type="project" value="InterPro"/>
</dbReference>
<evidence type="ECO:0000256" key="8">
    <source>
        <dbReference type="ARBA" id="ARBA00023002"/>
    </source>
</evidence>
<dbReference type="Proteomes" id="UP000694543">
    <property type="component" value="Unplaced"/>
</dbReference>
<name>A0A8C3LWS8_CHRPC</name>
<dbReference type="Ensembl" id="ENSCPIT00010019450.1">
    <property type="protein sequence ID" value="ENSCPIP00010016335.1"/>
    <property type="gene ID" value="ENSCPIG00010013036.1"/>
</dbReference>
<keyword evidence="15" id="KW-1185">Reference proteome</keyword>
<dbReference type="GO" id="GO:0005789">
    <property type="term" value="C:endoplasmic reticulum membrane"/>
    <property type="evidence" value="ECO:0007669"/>
    <property type="project" value="UniProtKB-SubCell"/>
</dbReference>
<dbReference type="InterPro" id="IPR002401">
    <property type="entry name" value="Cyt_P450_E_grp-I"/>
</dbReference>
<evidence type="ECO:0000256" key="13">
    <source>
        <dbReference type="SAM" id="Phobius"/>
    </source>
</evidence>
<keyword evidence="6" id="KW-0256">Endoplasmic reticulum</keyword>
<evidence type="ECO:0000313" key="15">
    <source>
        <dbReference type="Proteomes" id="UP000694543"/>
    </source>
</evidence>
<dbReference type="Gene3D" id="1.10.630.10">
    <property type="entry name" value="Cytochrome P450"/>
    <property type="match status" value="1"/>
</dbReference>
<dbReference type="PANTHER" id="PTHR24300">
    <property type="entry name" value="CYTOCHROME P450 508A4-RELATED"/>
    <property type="match status" value="1"/>
</dbReference>
<comment type="similarity">
    <text evidence="4">Belongs to the cytochrome P450 family.</text>
</comment>
<keyword evidence="9 12" id="KW-0408">Iron</keyword>
<dbReference type="GO" id="GO:0006082">
    <property type="term" value="P:organic acid metabolic process"/>
    <property type="evidence" value="ECO:0007669"/>
    <property type="project" value="TreeGrafter"/>
</dbReference>
<proteinExistence type="inferred from homology"/>
<dbReference type="PRINTS" id="PR01688">
    <property type="entry name" value="EP450ICYP2J"/>
</dbReference>
<dbReference type="InterPro" id="IPR001128">
    <property type="entry name" value="Cyt_P450"/>
</dbReference>
<dbReference type="GO" id="GO:0006805">
    <property type="term" value="P:xenobiotic metabolic process"/>
    <property type="evidence" value="ECO:0007669"/>
    <property type="project" value="TreeGrafter"/>
</dbReference>
<evidence type="ECO:0000256" key="3">
    <source>
        <dbReference type="ARBA" id="ARBA00004586"/>
    </source>
</evidence>
<evidence type="ECO:0000256" key="11">
    <source>
        <dbReference type="ARBA" id="ARBA00023136"/>
    </source>
</evidence>
<keyword evidence="13" id="KW-1133">Transmembrane helix</keyword>
<reference evidence="14" key="1">
    <citation type="submission" date="2025-08" db="UniProtKB">
        <authorList>
            <consortium name="Ensembl"/>
        </authorList>
    </citation>
    <scope>IDENTIFICATION</scope>
</reference>
<evidence type="ECO:0000256" key="9">
    <source>
        <dbReference type="ARBA" id="ARBA00023004"/>
    </source>
</evidence>
<dbReference type="Pfam" id="PF00067">
    <property type="entry name" value="p450"/>
    <property type="match status" value="1"/>
</dbReference>
<protein>
    <recommendedName>
        <fullName evidence="16">CP2J2 protein</fullName>
    </recommendedName>
</protein>
<evidence type="ECO:0008006" key="16">
    <source>
        <dbReference type="Google" id="ProtNLM"/>
    </source>
</evidence>
<keyword evidence="5 12" id="KW-0479">Metal-binding</keyword>
<keyword evidence="13" id="KW-0812">Transmembrane</keyword>
<evidence type="ECO:0000256" key="10">
    <source>
        <dbReference type="ARBA" id="ARBA00023033"/>
    </source>
</evidence>
<evidence type="ECO:0000256" key="5">
    <source>
        <dbReference type="ARBA" id="ARBA00022723"/>
    </source>
</evidence>
<evidence type="ECO:0000256" key="7">
    <source>
        <dbReference type="ARBA" id="ARBA00022848"/>
    </source>
</evidence>
<keyword evidence="10" id="KW-0503">Monooxygenase</keyword>
<evidence type="ECO:0000256" key="4">
    <source>
        <dbReference type="ARBA" id="ARBA00010617"/>
    </source>
</evidence>
<dbReference type="GO" id="GO:0005506">
    <property type="term" value="F:iron ion binding"/>
    <property type="evidence" value="ECO:0007669"/>
    <property type="project" value="InterPro"/>
</dbReference>
<dbReference type="GO" id="GO:0020037">
    <property type="term" value="F:heme binding"/>
    <property type="evidence" value="ECO:0007669"/>
    <property type="project" value="InterPro"/>
</dbReference>
<sequence>MLRFLWDSISLQMLFVFLFVFLLVSDYMKRRKPKDFPPGPFSFPFLGNVQFMFTKDPLASTAKIVEEHGDIFSMQVGTQSFVILNGLQIIKEALVTQGENFMDRPEIPINREVFNKLGLISSNGHLWKRQRRFTLTTLRNFGLGKRSLEERIQEECRFLTDAFRDEQGNPFNPHLKINNAVSNVICSITFGNRFEYHDENFQNLLRLMDETVTLHGKIMSQLYNAFPSIIKYFPGSHQTIFENWRLMKGFVKEKISKHKEDLNPSESRDFIDSYLQEMAKPNGSDFCEDNLVACTLDLFFAGTETTSTTIRWALLFMAIYPDIQARVQAEIDAVIGQTRQPALEDRDNMPYTNAVIHEVQRKGNIIPFSLPREAMKDTDLAGFHLPKGTIVIPNLSSVMLDQKEWETPHSFNPQHFLKDGQFWKREAFIPFSIGKSACLGELLARAELFLFFTALLQKFTFQAPPDTILDLEFTLGITLAPRPYKICAVPR</sequence>
<feature type="transmembrane region" description="Helical" evidence="13">
    <location>
        <begin position="6"/>
        <end position="24"/>
    </location>
</feature>
<comment type="cofactor">
    <cofactor evidence="1 12">
        <name>heme</name>
        <dbReference type="ChEBI" id="CHEBI:30413"/>
    </cofactor>
</comment>
<keyword evidence="11 13" id="KW-0472">Membrane</keyword>
<feature type="binding site" description="axial binding residue" evidence="12">
    <location>
        <position position="438"/>
    </location>
    <ligand>
        <name>heme</name>
        <dbReference type="ChEBI" id="CHEBI:30413"/>
    </ligand>
    <ligandPart>
        <name>Fe</name>
        <dbReference type="ChEBI" id="CHEBI:18248"/>
    </ligandPart>
</feature>
<organism evidence="14 15">
    <name type="scientific">Chrysolophus pictus</name>
    <name type="common">Golden pheasant</name>
    <name type="synonym">Phasianus pictus</name>
    <dbReference type="NCBI Taxonomy" id="9089"/>
    <lineage>
        <taxon>Eukaryota</taxon>
        <taxon>Metazoa</taxon>
        <taxon>Chordata</taxon>
        <taxon>Craniata</taxon>
        <taxon>Vertebrata</taxon>
        <taxon>Euteleostomi</taxon>
        <taxon>Archelosauria</taxon>
        <taxon>Archosauria</taxon>
        <taxon>Dinosauria</taxon>
        <taxon>Saurischia</taxon>
        <taxon>Theropoda</taxon>
        <taxon>Coelurosauria</taxon>
        <taxon>Aves</taxon>
        <taxon>Neognathae</taxon>
        <taxon>Galloanserae</taxon>
        <taxon>Galliformes</taxon>
        <taxon>Phasianidae</taxon>
        <taxon>Phasianinae</taxon>
        <taxon>Chrysolophus</taxon>
    </lineage>
</organism>
<evidence type="ECO:0000256" key="1">
    <source>
        <dbReference type="ARBA" id="ARBA00001971"/>
    </source>
</evidence>
<dbReference type="InterPro" id="IPR036396">
    <property type="entry name" value="Cyt_P450_sf"/>
</dbReference>
<keyword evidence="8" id="KW-0560">Oxidoreductase</keyword>
<dbReference type="SUPFAM" id="SSF48264">
    <property type="entry name" value="Cytochrome P450"/>
    <property type="match status" value="1"/>
</dbReference>
<dbReference type="AlphaFoldDB" id="A0A8C3LWS8"/>
<dbReference type="InterPro" id="IPR050182">
    <property type="entry name" value="Cytochrome_P450_fam2"/>
</dbReference>
<evidence type="ECO:0000256" key="2">
    <source>
        <dbReference type="ARBA" id="ARBA00004524"/>
    </source>
</evidence>
<comment type="subcellular location">
    <subcellularLocation>
        <location evidence="3">Endoplasmic reticulum membrane</location>
    </subcellularLocation>
    <subcellularLocation>
        <location evidence="2">Microsome membrane</location>
    </subcellularLocation>
</comment>
<evidence type="ECO:0000313" key="14">
    <source>
        <dbReference type="Ensembl" id="ENSCPIP00010016335.1"/>
    </source>
</evidence>
<dbReference type="PRINTS" id="PR00385">
    <property type="entry name" value="P450"/>
</dbReference>
<dbReference type="PRINTS" id="PR00463">
    <property type="entry name" value="EP450I"/>
</dbReference>
<dbReference type="PANTHER" id="PTHR24300:SF177">
    <property type="entry name" value="CYTOCHROME P450 2J2"/>
    <property type="match status" value="1"/>
</dbReference>
<dbReference type="InterPro" id="IPR008071">
    <property type="entry name" value="Cyt_P450_E_grp-I_CYP2J-like"/>
</dbReference>
<keyword evidence="7" id="KW-0492">Microsome</keyword>
<evidence type="ECO:0000256" key="6">
    <source>
        <dbReference type="ARBA" id="ARBA00022824"/>
    </source>
</evidence>
<dbReference type="FunFam" id="1.10.630.10:FF:000004">
    <property type="entry name" value="cytochrome P450 2D15 isoform X1"/>
    <property type="match status" value="1"/>
</dbReference>
<evidence type="ECO:0000256" key="12">
    <source>
        <dbReference type="PIRSR" id="PIRSR602401-1"/>
    </source>
</evidence>